<keyword evidence="2 4" id="KW-0863">Zinc-finger</keyword>
<evidence type="ECO:0000313" key="6">
    <source>
        <dbReference type="EMBL" id="CCC50131.1"/>
    </source>
</evidence>
<evidence type="ECO:0000259" key="5">
    <source>
        <dbReference type="PROSITE" id="PS50199"/>
    </source>
</evidence>
<dbReference type="InterPro" id="IPR001876">
    <property type="entry name" value="Znf_RanBP2"/>
</dbReference>
<dbReference type="VEuPathDB" id="TriTrypDB:TvY486_0807380"/>
<sequence length="735" mass="82187">MANVWRKKALKCLLEDCTYAREHRDLYSQLTRSQRFYRERPTSAFHDGSNSGTFTPNTSLLRASICEFRESVEYPLDSFIGKSVPFLQKLRTRIGEKSLELLSAGIDEGLRDAQGLVSELLQRLESTLAVGSVAGNTEAIASVPDVPMNFDSEVVHEQEAEEEQEQETEQEEQRVSVLPRDDEFQIPWHVSTLRLRVVEGARPVGSQKGCCFYPLQRLRLRQEQPLLNIDSRIQVSDNYYREEWHGVGERLLKNAFLFLEWAPLAFGGANKECSGAENSSVAAQDGICRGLVSLAEGETLRWMIHHPSRHVAGVCMAIRLVRSGRWLDATHSFVRAFPHPMKRQRQQLLSSVTQPSPHAPTECSSTALASRLIEGDGPALIYRFFNSEMFFHPTEIKVLEDMLKDVLHADRLAFFTECLRARRRHRNCWDNTPVSTLFVPPNMKEHARPLAILSTIRSRFELLCEKLTKTPQTPVAIVQLESFHSRLGALLAEAEHNTGPRAASTLLSTLMTPVAQLLYDVFSATLKPLTAADVSSALQYLISSSENSALPKIADYKQGSAEESATCVLQNLLAQAFPVLRPEFLQSCHALMSACQQPQDEPWECPLCTLSNEPSARQCAVCDTVRTTNTTDKSDNGLNNSEPLDEAWACPQCTFINSSLHLETCSVCLAPNPTPLRDERRQCPGNVPPASSWSCPDGYWACLVEHGGCSKFNPNSVFYCQVCDKARPGLATLRF</sequence>
<dbReference type="Pfam" id="PF00641">
    <property type="entry name" value="Zn_ribbon_RanBP"/>
    <property type="match status" value="1"/>
</dbReference>
<dbReference type="SMART" id="SM00547">
    <property type="entry name" value="ZnF_RBZ"/>
    <property type="match status" value="3"/>
</dbReference>
<accession>G0TZV3</accession>
<keyword evidence="3" id="KW-0862">Zinc</keyword>
<evidence type="ECO:0000256" key="3">
    <source>
        <dbReference type="ARBA" id="ARBA00022833"/>
    </source>
</evidence>
<feature type="domain" description="RanBP2-type" evidence="5">
    <location>
        <begin position="599"/>
        <end position="628"/>
    </location>
</feature>
<dbReference type="EMBL" id="HE573024">
    <property type="protein sequence ID" value="CCC50131.1"/>
    <property type="molecule type" value="Genomic_DNA"/>
</dbReference>
<dbReference type="GO" id="GO:0008270">
    <property type="term" value="F:zinc ion binding"/>
    <property type="evidence" value="ECO:0007669"/>
    <property type="project" value="UniProtKB-KW"/>
</dbReference>
<evidence type="ECO:0000256" key="1">
    <source>
        <dbReference type="ARBA" id="ARBA00022723"/>
    </source>
</evidence>
<evidence type="ECO:0000256" key="4">
    <source>
        <dbReference type="PROSITE-ProRule" id="PRU00322"/>
    </source>
</evidence>
<reference evidence="6" key="1">
    <citation type="journal article" date="2012" name="Proc. Natl. Acad. Sci. U.S.A.">
        <title>Antigenic diversity is generated by distinct evolutionary mechanisms in African trypanosome species.</title>
        <authorList>
            <person name="Jackson A.P."/>
            <person name="Berry A."/>
            <person name="Aslett M."/>
            <person name="Allison H.C."/>
            <person name="Burton P."/>
            <person name="Vavrova-Anderson J."/>
            <person name="Brown R."/>
            <person name="Browne H."/>
            <person name="Corton N."/>
            <person name="Hauser H."/>
            <person name="Gamble J."/>
            <person name="Gilderthorp R."/>
            <person name="Marcello L."/>
            <person name="McQuillan J."/>
            <person name="Otto T.D."/>
            <person name="Quail M.A."/>
            <person name="Sanders M.J."/>
            <person name="van Tonder A."/>
            <person name="Ginger M.L."/>
            <person name="Field M.C."/>
            <person name="Barry J.D."/>
            <person name="Hertz-Fowler C."/>
            <person name="Berriman M."/>
        </authorList>
    </citation>
    <scope>NUCLEOTIDE SEQUENCE</scope>
    <source>
        <strain evidence="6">Y486</strain>
    </source>
</reference>
<dbReference type="PROSITE" id="PS50199">
    <property type="entry name" value="ZF_RANBP2_2"/>
    <property type="match status" value="1"/>
</dbReference>
<dbReference type="InterPro" id="IPR036443">
    <property type="entry name" value="Znf_RanBP2_sf"/>
</dbReference>
<dbReference type="Gene3D" id="2.30.30.380">
    <property type="entry name" value="Zn-finger domain of Sec23/24"/>
    <property type="match status" value="1"/>
</dbReference>
<gene>
    <name evidence="6" type="ORF">TVY486_0807380</name>
</gene>
<name>G0TZV3_TRYVY</name>
<proteinExistence type="predicted"/>
<dbReference type="SUPFAM" id="SSF90209">
    <property type="entry name" value="Ran binding protein zinc finger-like"/>
    <property type="match status" value="1"/>
</dbReference>
<protein>
    <recommendedName>
        <fullName evidence="5">RanBP2-type domain-containing protein</fullName>
    </recommendedName>
</protein>
<keyword evidence="1" id="KW-0479">Metal-binding</keyword>
<evidence type="ECO:0000256" key="2">
    <source>
        <dbReference type="ARBA" id="ARBA00022771"/>
    </source>
</evidence>
<dbReference type="PROSITE" id="PS01358">
    <property type="entry name" value="ZF_RANBP2_1"/>
    <property type="match status" value="1"/>
</dbReference>
<dbReference type="Gene3D" id="4.10.1060.10">
    <property type="entry name" value="Zinc finger, RanBP2-type"/>
    <property type="match status" value="1"/>
</dbReference>
<organism evidence="6">
    <name type="scientific">Trypanosoma vivax (strain Y486)</name>
    <dbReference type="NCBI Taxonomy" id="1055687"/>
    <lineage>
        <taxon>Eukaryota</taxon>
        <taxon>Discoba</taxon>
        <taxon>Euglenozoa</taxon>
        <taxon>Kinetoplastea</taxon>
        <taxon>Metakinetoplastina</taxon>
        <taxon>Trypanosomatida</taxon>
        <taxon>Trypanosomatidae</taxon>
        <taxon>Trypanosoma</taxon>
        <taxon>Duttonella</taxon>
    </lineage>
</organism>
<dbReference type="AlphaFoldDB" id="G0TZV3"/>